<sequence length="661" mass="74304">MILELVPLMFRNISCSSRLLPKLLKFESNLLRKDIHTTASKMTEIKRLLIYVMRRDLRVADNPILYELATNSKKHGFTHMLPLYVFSAQQIEVSGFVDGQEKCPFPEARSRIAGFWRCGYHRAKFISESLDDVKERLEEIGSSLCIRVGMIGNVIEDMIAKYAREDFKVAAVWMVGESASEEISEEAAVKNACKAAKVGFKVWADEKYLIDDRELPFDKIKDLPDVFTSFRKSVEPLRTIPRASLPTPSKGSLPAYPNIIPSQQPPFSVPLSFVEIQKALLKPLEALILIDDPPKFPLGASSSFPLKGGCSHATKRLRHLLLSSSISNYKETRNGLLGVDYSTKLSAYLALGCITSRQIHHALLSLENGTDSSLSSVHGYGAGENDGTKATRFELLWRDYMRLCTRKFGIKLFRLSGFRDQKEYRPMWNLPLKPLPGSSIAQVQEMIKRFLNGTTGMGLIDAAQRELYHTGFTSNRTRQNVASFLAKHLKIDWRIGAEWYECMLVDHDVSSNWGNWQYVSGVGNDPRGEDRVFNPVKQALDYDPYAEYVKTWCPELRAEGLEISEIFQPWTIPETKREALGLKGLIGVEKPLRKIQFGSYGSRGGHSQHHKTQLNTNQQGRNSGRGKAPKNDYGGRGYGSSKGYATTSKGKGAASNKWVDT</sequence>
<dbReference type="Pfam" id="PF00875">
    <property type="entry name" value="DNA_photolyase"/>
    <property type="match status" value="1"/>
</dbReference>
<comment type="cofactor">
    <cofactor evidence="5 7">
        <name>FAD</name>
        <dbReference type="ChEBI" id="CHEBI:57692"/>
    </cofactor>
    <text evidence="5 7">Binds 1 FAD per subunit.</text>
</comment>
<dbReference type="Gene3D" id="1.10.579.10">
    <property type="entry name" value="DNA Cyclobutane Dipyrimidine Photolyase, subunit A, domain 3"/>
    <property type="match status" value="1"/>
</dbReference>
<protein>
    <recommendedName>
        <fullName evidence="7">Cryptochrome DASH</fullName>
    </recommendedName>
</protein>
<feature type="site" description="Electron transfer via tryptophanyl radical" evidence="6">
    <location>
        <position position="516"/>
    </location>
</feature>
<dbReference type="PRINTS" id="PR00147">
    <property type="entry name" value="DNAPHOTLYASE"/>
</dbReference>
<dbReference type="InterPro" id="IPR005101">
    <property type="entry name" value="Cryptochr/Photolyase_FAD-bd"/>
</dbReference>
<dbReference type="InterPro" id="IPR006050">
    <property type="entry name" value="DNA_photolyase_N"/>
</dbReference>
<dbReference type="InterPro" id="IPR002081">
    <property type="entry name" value="Cryptochrome/DNA_photolyase_1"/>
</dbReference>
<dbReference type="GO" id="GO:0000719">
    <property type="term" value="P:photoreactive repair"/>
    <property type="evidence" value="ECO:0007669"/>
    <property type="project" value="TreeGrafter"/>
</dbReference>
<dbReference type="PANTHER" id="PTHR11455:SF22">
    <property type="entry name" value="CRYPTOCHROME DASH"/>
    <property type="match status" value="1"/>
</dbReference>
<dbReference type="SUPFAM" id="SSF52425">
    <property type="entry name" value="Cryptochrome/photolyase, N-terminal domain"/>
    <property type="match status" value="1"/>
</dbReference>
<dbReference type="InterPro" id="IPR014133">
    <property type="entry name" value="Cry_DASH"/>
</dbReference>
<evidence type="ECO:0000256" key="8">
    <source>
        <dbReference type="SAM" id="MobiDB-lite"/>
    </source>
</evidence>
<keyword evidence="2 5" id="KW-0285">Flavoprotein</keyword>
<feature type="binding site" evidence="5">
    <location>
        <begin position="342"/>
        <end position="346"/>
    </location>
    <ligand>
        <name>FAD</name>
        <dbReference type="ChEBI" id="CHEBI:57692"/>
    </ligand>
</feature>
<reference evidence="10" key="2">
    <citation type="journal article" date="2020" name="Front. Microbiol.">
        <title>Functional characterization of Pseudoidium neolycopersici photolyase reveals mechanisms behind the efficacy of nighttime UV on powdery mildew suppression.</title>
        <authorList>
            <person name="Pathak R."/>
            <person name="Ergon A."/>
            <person name="Stensvand A."/>
            <person name="Gislerod H.R."/>
            <person name="Solhaug K.A."/>
            <person name="Cadle-Davidson L."/>
            <person name="Suthaparan A."/>
        </authorList>
    </citation>
    <scope>NUCLEOTIDE SEQUENCE</scope>
    <source>
        <strain evidence="10">Aas</strain>
        <tissue evidence="10">Conidia and mycelia</tissue>
    </source>
</reference>
<gene>
    <name evidence="11" type="ORF">OnM2_067016</name>
</gene>
<evidence type="ECO:0000256" key="4">
    <source>
        <dbReference type="ARBA" id="ARBA00022991"/>
    </source>
</evidence>
<organism evidence="11 12">
    <name type="scientific">Erysiphe neolycopersici</name>
    <dbReference type="NCBI Taxonomy" id="212602"/>
    <lineage>
        <taxon>Eukaryota</taxon>
        <taxon>Fungi</taxon>
        <taxon>Dikarya</taxon>
        <taxon>Ascomycota</taxon>
        <taxon>Pezizomycotina</taxon>
        <taxon>Leotiomycetes</taxon>
        <taxon>Erysiphales</taxon>
        <taxon>Erysiphaceae</taxon>
        <taxon>Erysiphe</taxon>
    </lineage>
</organism>
<dbReference type="Gene3D" id="1.25.40.80">
    <property type="match status" value="1"/>
</dbReference>
<keyword evidence="12" id="KW-1185">Reference proteome</keyword>
<dbReference type="OrthoDB" id="435881at2759"/>
<feature type="binding site" evidence="5">
    <location>
        <position position="329"/>
    </location>
    <ligand>
        <name>FAD</name>
        <dbReference type="ChEBI" id="CHEBI:57692"/>
    </ligand>
</feature>
<feature type="site" description="Electron transfer via tryptophanyl radical" evidence="6">
    <location>
        <position position="428"/>
    </location>
</feature>
<dbReference type="EMBL" id="MT277364">
    <property type="protein sequence ID" value="QKE45390.1"/>
    <property type="molecule type" value="mRNA"/>
</dbReference>
<dbReference type="NCBIfam" id="TIGR02765">
    <property type="entry name" value="crypto_DASH"/>
    <property type="match status" value="1"/>
</dbReference>
<comment type="similarity">
    <text evidence="1 7">Belongs to the DNA photolyase class-1 family.</text>
</comment>
<dbReference type="GO" id="GO:0003684">
    <property type="term" value="F:damaged DNA binding"/>
    <property type="evidence" value="ECO:0007669"/>
    <property type="project" value="TreeGrafter"/>
</dbReference>
<feature type="binding site" evidence="5">
    <location>
        <begin position="506"/>
        <end position="508"/>
    </location>
    <ligand>
        <name>FAD</name>
        <dbReference type="ChEBI" id="CHEBI:57692"/>
    </ligand>
</feature>
<evidence type="ECO:0000313" key="11">
    <source>
        <dbReference type="EMBL" id="RKF58529.1"/>
    </source>
</evidence>
<dbReference type="GO" id="GO:0071949">
    <property type="term" value="F:FAD binding"/>
    <property type="evidence" value="ECO:0007669"/>
    <property type="project" value="TreeGrafter"/>
</dbReference>
<dbReference type="SUPFAM" id="SSF48173">
    <property type="entry name" value="Cryptochrome/photolyase FAD-binding domain"/>
    <property type="match status" value="1"/>
</dbReference>
<evidence type="ECO:0000256" key="1">
    <source>
        <dbReference type="ARBA" id="ARBA00005862"/>
    </source>
</evidence>
<evidence type="ECO:0000256" key="7">
    <source>
        <dbReference type="RuleBase" id="RU367151"/>
    </source>
</evidence>
<comment type="function">
    <text evidence="7">May have a photoreceptor function.</text>
</comment>
<dbReference type="EMBL" id="MT277361">
    <property type="protein sequence ID" value="QKE45389.1"/>
    <property type="molecule type" value="Genomic_DNA"/>
</dbReference>
<name>A0A420HMA9_9PEZI</name>
<evidence type="ECO:0000313" key="10">
    <source>
        <dbReference type="EMBL" id="QKE45389.1"/>
    </source>
</evidence>
<evidence type="ECO:0000313" key="12">
    <source>
        <dbReference type="Proteomes" id="UP000286134"/>
    </source>
</evidence>
<keyword evidence="3 5" id="KW-0274">FAD</keyword>
<feature type="domain" description="Photolyase/cryptochrome alpha/beta" evidence="9">
    <location>
        <begin position="47"/>
        <end position="208"/>
    </location>
</feature>
<reference evidence="11 12" key="1">
    <citation type="journal article" date="2018" name="BMC Genomics">
        <title>Comparative genome analyses reveal sequence features reflecting distinct modes of host-adaptation between dicot and monocot powdery mildew.</title>
        <authorList>
            <person name="Wu Y."/>
            <person name="Ma X."/>
            <person name="Pan Z."/>
            <person name="Kale S.D."/>
            <person name="Song Y."/>
            <person name="King H."/>
            <person name="Zhang Q."/>
            <person name="Presley C."/>
            <person name="Deng X."/>
            <person name="Wei C.I."/>
            <person name="Xiao S."/>
        </authorList>
    </citation>
    <scope>NUCLEOTIDE SEQUENCE [LARGE SCALE GENOMIC DNA]</scope>
    <source>
        <strain evidence="11">UMSG2</strain>
    </source>
</reference>
<dbReference type="InterPro" id="IPR014729">
    <property type="entry name" value="Rossmann-like_a/b/a_fold"/>
</dbReference>
<dbReference type="GO" id="GO:0003904">
    <property type="term" value="F:deoxyribodipyrimidine photo-lyase activity"/>
    <property type="evidence" value="ECO:0007669"/>
    <property type="project" value="TreeGrafter"/>
</dbReference>
<dbReference type="Gene3D" id="3.40.50.620">
    <property type="entry name" value="HUPs"/>
    <property type="match status" value="1"/>
</dbReference>
<feature type="region of interest" description="Disordered" evidence="8">
    <location>
        <begin position="597"/>
        <end position="661"/>
    </location>
</feature>
<dbReference type="Proteomes" id="UP000286134">
    <property type="component" value="Unassembled WGS sequence"/>
</dbReference>
<evidence type="ECO:0000259" key="9">
    <source>
        <dbReference type="PROSITE" id="PS51645"/>
    </source>
</evidence>
<accession>A0A420HMA9</accession>
<comment type="cofactor">
    <cofactor evidence="7">
        <name>(6R)-5,10-methylene-5,6,7,8-tetrahydrofolate</name>
        <dbReference type="ChEBI" id="CHEBI:15636"/>
    </cofactor>
    <text evidence="7">Binds 1 5,10-methenyltetrahydrofolate (MTHF) per subunit.</text>
</comment>
<evidence type="ECO:0000256" key="2">
    <source>
        <dbReference type="ARBA" id="ARBA00022630"/>
    </source>
</evidence>
<dbReference type="PANTHER" id="PTHR11455">
    <property type="entry name" value="CRYPTOCHROME"/>
    <property type="match status" value="1"/>
</dbReference>
<evidence type="ECO:0000256" key="6">
    <source>
        <dbReference type="PIRSR" id="PIRSR602081-2"/>
    </source>
</evidence>
<dbReference type="InterPro" id="IPR036155">
    <property type="entry name" value="Crypto/Photolyase_N_sf"/>
</dbReference>
<feature type="site" description="Electron transfer via tryptophanyl radical" evidence="6">
    <location>
        <position position="493"/>
    </location>
</feature>
<dbReference type="EMBL" id="MCFK01006719">
    <property type="protein sequence ID" value="RKF58529.1"/>
    <property type="molecule type" value="Genomic_DNA"/>
</dbReference>
<dbReference type="Pfam" id="PF03441">
    <property type="entry name" value="FAD_binding_7"/>
    <property type="match status" value="1"/>
</dbReference>
<keyword evidence="4 7" id="KW-0157">Chromophore</keyword>
<dbReference type="AlphaFoldDB" id="A0A420HMA9"/>
<evidence type="ECO:0000256" key="3">
    <source>
        <dbReference type="ARBA" id="ARBA00022827"/>
    </source>
</evidence>
<dbReference type="STRING" id="212602.A0A420HMA9"/>
<dbReference type="PROSITE" id="PS51645">
    <property type="entry name" value="PHR_CRY_ALPHA_BETA"/>
    <property type="match status" value="1"/>
</dbReference>
<feature type="compositionally biased region" description="Polar residues" evidence="8">
    <location>
        <begin position="613"/>
        <end position="622"/>
    </location>
</feature>
<evidence type="ECO:0000256" key="5">
    <source>
        <dbReference type="PIRSR" id="PIRSR602081-1"/>
    </source>
</evidence>
<dbReference type="InterPro" id="IPR036134">
    <property type="entry name" value="Crypto/Photolyase_FAD-like_sf"/>
</dbReference>
<proteinExistence type="evidence at transcript level"/>